<dbReference type="Proteomes" id="UP000507695">
    <property type="component" value="Unassembled WGS sequence"/>
</dbReference>
<dbReference type="GO" id="GO:0005829">
    <property type="term" value="C:cytosol"/>
    <property type="evidence" value="ECO:0007669"/>
    <property type="project" value="TreeGrafter"/>
</dbReference>
<dbReference type="Gene3D" id="1.10.10.10">
    <property type="entry name" value="Winged helix-like DNA-binding domain superfamily/Winged helix DNA-binding domain"/>
    <property type="match status" value="1"/>
</dbReference>
<dbReference type="PROSITE" id="PS50931">
    <property type="entry name" value="HTH_LYSR"/>
    <property type="match status" value="1"/>
</dbReference>
<evidence type="ECO:0000259" key="1">
    <source>
        <dbReference type="PROSITE" id="PS50931"/>
    </source>
</evidence>
<dbReference type="InterPro" id="IPR000847">
    <property type="entry name" value="LysR_HTH_N"/>
</dbReference>
<sequence>MDIRTLRYFVEVVRQQSFTRAAEKLFVTQPTISKMLKNLEDS</sequence>
<dbReference type="GO" id="GO:0003700">
    <property type="term" value="F:DNA-binding transcription factor activity"/>
    <property type="evidence" value="ECO:0007669"/>
    <property type="project" value="InterPro"/>
</dbReference>
<reference evidence="2" key="1">
    <citation type="submission" date="2019-04" db="EMBL/GenBank/DDBJ databases">
        <authorList>
            <consortium name="Pathogen Informatics"/>
        </authorList>
    </citation>
    <scope>NUCLEOTIDE SEQUENCE</scope>
    <source>
        <strain evidence="2">NCTC9183</strain>
    </source>
</reference>
<dbReference type="Pfam" id="PF00126">
    <property type="entry name" value="HTH_1"/>
    <property type="match status" value="1"/>
</dbReference>
<dbReference type="SUPFAM" id="SSF46785">
    <property type="entry name" value="Winged helix' DNA-binding domain"/>
    <property type="match status" value="1"/>
</dbReference>
<proteinExistence type="predicted"/>
<dbReference type="InterPro" id="IPR050950">
    <property type="entry name" value="HTH-type_LysR_regulators"/>
</dbReference>
<dbReference type="InterPro" id="IPR036390">
    <property type="entry name" value="WH_DNA-bd_sf"/>
</dbReference>
<dbReference type="AlphaFoldDB" id="A0A4P0XRJ7"/>
<accession>A0A4P0XRJ7</accession>
<name>A0A4P0XRJ7_KLEPN</name>
<dbReference type="PRINTS" id="PR00039">
    <property type="entry name" value="HTHLYSR"/>
</dbReference>
<dbReference type="PANTHER" id="PTHR30419">
    <property type="entry name" value="HTH-TYPE TRANSCRIPTIONAL REGULATOR YBHD"/>
    <property type="match status" value="1"/>
</dbReference>
<evidence type="ECO:0000313" key="2">
    <source>
        <dbReference type="EMBL" id="VTM49494.1"/>
    </source>
</evidence>
<dbReference type="PANTHER" id="PTHR30419:SF8">
    <property type="entry name" value="NITROGEN ASSIMILATION TRANSCRIPTIONAL ACTIVATOR-RELATED"/>
    <property type="match status" value="1"/>
</dbReference>
<dbReference type="EMBL" id="CABDVL010000003">
    <property type="protein sequence ID" value="VTM49494.1"/>
    <property type="molecule type" value="Genomic_DNA"/>
</dbReference>
<protein>
    <submittedName>
        <fullName evidence="2">LysR family regulatory protein CidR</fullName>
    </submittedName>
</protein>
<feature type="domain" description="HTH lysR-type" evidence="1">
    <location>
        <begin position="1"/>
        <end position="42"/>
    </location>
</feature>
<gene>
    <name evidence="2" type="primary">benM</name>
    <name evidence="2" type="ORF">NCTC9183_00914</name>
</gene>
<organism evidence="2">
    <name type="scientific">Klebsiella pneumoniae</name>
    <dbReference type="NCBI Taxonomy" id="573"/>
    <lineage>
        <taxon>Bacteria</taxon>
        <taxon>Pseudomonadati</taxon>
        <taxon>Pseudomonadota</taxon>
        <taxon>Gammaproteobacteria</taxon>
        <taxon>Enterobacterales</taxon>
        <taxon>Enterobacteriaceae</taxon>
        <taxon>Klebsiella/Raoultella group</taxon>
        <taxon>Klebsiella</taxon>
        <taxon>Klebsiella pneumoniae complex</taxon>
    </lineage>
</organism>
<dbReference type="InterPro" id="IPR036388">
    <property type="entry name" value="WH-like_DNA-bd_sf"/>
</dbReference>